<dbReference type="InterPro" id="IPR036583">
    <property type="entry name" value="23S_rRNA_IVS_sf"/>
</dbReference>
<dbReference type="AlphaFoldDB" id="A0A923PP91"/>
<name>A0A923PP91_9BACT</name>
<sequence>MELTAWVEDPKSAYNNSEEKSEFVQNLRQRFKVASLNVINYFEKQPNSPALGVIRYQLLKSATSAAANYRAACRARSKKEFFAKICIVVEETDETLFWLELLRDSDVPTDNAAITTLGKEWQELLLIVAKAKANTNFE</sequence>
<keyword evidence="2" id="KW-1185">Reference proteome</keyword>
<reference evidence="1" key="1">
    <citation type="submission" date="2020-08" db="EMBL/GenBank/DDBJ databases">
        <title>Lewinella bacteria from marine environments.</title>
        <authorList>
            <person name="Zhong Y."/>
        </authorList>
    </citation>
    <scope>NUCLEOTIDE SEQUENCE</scope>
    <source>
        <strain evidence="1">KCTC 42187</strain>
    </source>
</reference>
<protein>
    <submittedName>
        <fullName evidence="1">Four helix bundle protein</fullName>
    </submittedName>
</protein>
<dbReference type="Gene3D" id="1.20.1440.60">
    <property type="entry name" value="23S rRNA-intervening sequence"/>
    <property type="match status" value="1"/>
</dbReference>
<dbReference type="InterPro" id="IPR012657">
    <property type="entry name" value="23S_rRNA-intervening_sequence"/>
</dbReference>
<dbReference type="NCBIfam" id="TIGR02436">
    <property type="entry name" value="four helix bundle protein"/>
    <property type="match status" value="1"/>
</dbReference>
<dbReference type="SUPFAM" id="SSF158446">
    <property type="entry name" value="IVS-encoded protein-like"/>
    <property type="match status" value="1"/>
</dbReference>
<comment type="caution">
    <text evidence="1">The sequence shown here is derived from an EMBL/GenBank/DDBJ whole genome shotgun (WGS) entry which is preliminary data.</text>
</comment>
<organism evidence="1 2">
    <name type="scientific">Neolewinella lacunae</name>
    <dbReference type="NCBI Taxonomy" id="1517758"/>
    <lineage>
        <taxon>Bacteria</taxon>
        <taxon>Pseudomonadati</taxon>
        <taxon>Bacteroidota</taxon>
        <taxon>Saprospiria</taxon>
        <taxon>Saprospirales</taxon>
        <taxon>Lewinellaceae</taxon>
        <taxon>Neolewinella</taxon>
    </lineage>
</organism>
<gene>
    <name evidence="1" type="ORF">H9S92_08390</name>
</gene>
<evidence type="ECO:0000313" key="1">
    <source>
        <dbReference type="EMBL" id="MBC6994177.1"/>
    </source>
</evidence>
<dbReference type="EMBL" id="JACSIT010000091">
    <property type="protein sequence ID" value="MBC6994177.1"/>
    <property type="molecule type" value="Genomic_DNA"/>
</dbReference>
<evidence type="ECO:0000313" key="2">
    <source>
        <dbReference type="Proteomes" id="UP000650081"/>
    </source>
</evidence>
<accession>A0A923PP91</accession>
<dbReference type="Proteomes" id="UP000650081">
    <property type="component" value="Unassembled WGS sequence"/>
</dbReference>
<proteinExistence type="predicted"/>